<organism evidence="1 2">
    <name type="scientific">Heterorhabditis bacteriophora</name>
    <name type="common">Entomopathogenic nematode worm</name>
    <dbReference type="NCBI Taxonomy" id="37862"/>
    <lineage>
        <taxon>Eukaryota</taxon>
        <taxon>Metazoa</taxon>
        <taxon>Ecdysozoa</taxon>
        <taxon>Nematoda</taxon>
        <taxon>Chromadorea</taxon>
        <taxon>Rhabditida</taxon>
        <taxon>Rhabditina</taxon>
        <taxon>Rhabditomorpha</taxon>
        <taxon>Strongyloidea</taxon>
        <taxon>Heterorhabditidae</taxon>
        <taxon>Heterorhabditis</taxon>
    </lineage>
</organism>
<proteinExistence type="predicted"/>
<name>A0A1I7WY95_HETBA</name>
<evidence type="ECO:0000313" key="1">
    <source>
        <dbReference type="Proteomes" id="UP000095283"/>
    </source>
</evidence>
<dbReference type="WBParaSite" id="Hba_10084">
    <property type="protein sequence ID" value="Hba_10084"/>
    <property type="gene ID" value="Hba_10084"/>
</dbReference>
<dbReference type="Proteomes" id="UP000095283">
    <property type="component" value="Unplaced"/>
</dbReference>
<keyword evidence="1" id="KW-1185">Reference proteome</keyword>
<dbReference type="AlphaFoldDB" id="A0A1I7WY95"/>
<protein>
    <submittedName>
        <fullName evidence="2">Uncharacterized protein</fullName>
    </submittedName>
</protein>
<evidence type="ECO:0000313" key="2">
    <source>
        <dbReference type="WBParaSite" id="Hba_10084"/>
    </source>
</evidence>
<sequence length="23" mass="2677">MPQDPIVLLTSKRVSDIVFKYIN</sequence>
<reference evidence="2" key="1">
    <citation type="submission" date="2016-11" db="UniProtKB">
        <authorList>
            <consortium name="WormBaseParasite"/>
        </authorList>
    </citation>
    <scope>IDENTIFICATION</scope>
</reference>
<accession>A0A1I7WY95</accession>